<dbReference type="SUPFAM" id="SSF47923">
    <property type="entry name" value="Ypt/Rab-GAP domain of gyp1p"/>
    <property type="match status" value="1"/>
</dbReference>
<accession>A0ABR2LUU9</accession>
<dbReference type="InterPro" id="IPR035969">
    <property type="entry name" value="Rab-GAP_TBC_sf"/>
</dbReference>
<reference evidence="2 3" key="1">
    <citation type="journal article" date="2022" name="Nat. Plants">
        <title>Genomes of leafy and leafless Platanthera orchids illuminate the evolution of mycoheterotrophy.</title>
        <authorList>
            <person name="Li M.H."/>
            <person name="Liu K.W."/>
            <person name="Li Z."/>
            <person name="Lu H.C."/>
            <person name="Ye Q.L."/>
            <person name="Zhang D."/>
            <person name="Wang J.Y."/>
            <person name="Li Y.F."/>
            <person name="Zhong Z.M."/>
            <person name="Liu X."/>
            <person name="Yu X."/>
            <person name="Liu D.K."/>
            <person name="Tu X.D."/>
            <person name="Liu B."/>
            <person name="Hao Y."/>
            <person name="Liao X.Y."/>
            <person name="Jiang Y.T."/>
            <person name="Sun W.H."/>
            <person name="Chen J."/>
            <person name="Chen Y.Q."/>
            <person name="Ai Y."/>
            <person name="Zhai J.W."/>
            <person name="Wu S.S."/>
            <person name="Zhou Z."/>
            <person name="Hsiao Y.Y."/>
            <person name="Wu W.L."/>
            <person name="Chen Y.Y."/>
            <person name="Lin Y.F."/>
            <person name="Hsu J.L."/>
            <person name="Li C.Y."/>
            <person name="Wang Z.W."/>
            <person name="Zhao X."/>
            <person name="Zhong W.Y."/>
            <person name="Ma X.K."/>
            <person name="Ma L."/>
            <person name="Huang J."/>
            <person name="Chen G.Z."/>
            <person name="Huang M.Z."/>
            <person name="Huang L."/>
            <person name="Peng D.H."/>
            <person name="Luo Y.B."/>
            <person name="Zou S.Q."/>
            <person name="Chen S.P."/>
            <person name="Lan S."/>
            <person name="Tsai W.C."/>
            <person name="Van de Peer Y."/>
            <person name="Liu Z.J."/>
        </authorList>
    </citation>
    <scope>NUCLEOTIDE SEQUENCE [LARGE SCALE GENOMIC DNA]</scope>
    <source>
        <strain evidence="2">Lor288</strain>
    </source>
</reference>
<evidence type="ECO:0000313" key="3">
    <source>
        <dbReference type="Proteomes" id="UP001412067"/>
    </source>
</evidence>
<dbReference type="Proteomes" id="UP001412067">
    <property type="component" value="Unassembled WGS sequence"/>
</dbReference>
<evidence type="ECO:0000313" key="2">
    <source>
        <dbReference type="EMBL" id="KAK8950335.1"/>
    </source>
</evidence>
<gene>
    <name evidence="2" type="ORF">KSP40_PGU011838</name>
</gene>
<dbReference type="InterPro" id="IPR000195">
    <property type="entry name" value="Rab-GAP-TBC_dom"/>
</dbReference>
<dbReference type="Pfam" id="PF00566">
    <property type="entry name" value="RabGAP-TBC"/>
    <property type="match status" value="1"/>
</dbReference>
<sequence>MPVAFARGFEYRFSLRYFSCDDCRSDQGCVWIYRATSALAKIPREEEEERSDRWQNFLEIQAELTNVPVAEESDAALPVDSAPDLEDDLDHGGHNKVDACEETSVQEPLDTEERSHKTRIWSQIRPSLAAIEQLMRHRVRKKTYLMSEKRDTRRSESGVVLTEVAKHLDDSEDEFYDMDRSDVNQEVSSGYSSGADSVINMANQGSALPESYFPWKEELEFLIRGGLPMALRGEVIWQAFTGAGARREEGYYQYLLALETKSTESIEVDASLDIANDVIKKSDASPSEKWKGQIEKDLPRTFPGHPALDEDGRNALRRLLTAYARHNPSVGYCQVNQLYTEF</sequence>
<keyword evidence="3" id="KW-1185">Reference proteome</keyword>
<proteinExistence type="predicted"/>
<dbReference type="EMBL" id="JBBWWR010000015">
    <property type="protein sequence ID" value="KAK8950335.1"/>
    <property type="molecule type" value="Genomic_DNA"/>
</dbReference>
<dbReference type="PROSITE" id="PS50086">
    <property type="entry name" value="TBC_RABGAP"/>
    <property type="match status" value="1"/>
</dbReference>
<dbReference type="PANTHER" id="PTHR47219">
    <property type="entry name" value="RAB GTPASE-ACTIVATING PROTEIN 1-LIKE"/>
    <property type="match status" value="1"/>
</dbReference>
<organism evidence="2 3">
    <name type="scientific">Platanthera guangdongensis</name>
    <dbReference type="NCBI Taxonomy" id="2320717"/>
    <lineage>
        <taxon>Eukaryota</taxon>
        <taxon>Viridiplantae</taxon>
        <taxon>Streptophyta</taxon>
        <taxon>Embryophyta</taxon>
        <taxon>Tracheophyta</taxon>
        <taxon>Spermatophyta</taxon>
        <taxon>Magnoliopsida</taxon>
        <taxon>Liliopsida</taxon>
        <taxon>Asparagales</taxon>
        <taxon>Orchidaceae</taxon>
        <taxon>Orchidoideae</taxon>
        <taxon>Orchideae</taxon>
        <taxon>Orchidinae</taxon>
        <taxon>Platanthera</taxon>
    </lineage>
</organism>
<dbReference type="PANTHER" id="PTHR47219:SF20">
    <property type="entry name" value="TBC1 DOMAIN FAMILY MEMBER 2B"/>
    <property type="match status" value="1"/>
</dbReference>
<protein>
    <recommendedName>
        <fullName evidence="1">Rab-GAP TBC domain-containing protein</fullName>
    </recommendedName>
</protein>
<evidence type="ECO:0000259" key="1">
    <source>
        <dbReference type="PROSITE" id="PS50086"/>
    </source>
</evidence>
<dbReference type="InterPro" id="IPR050302">
    <property type="entry name" value="Rab_GAP_TBC_domain"/>
</dbReference>
<feature type="domain" description="Rab-GAP TBC" evidence="1">
    <location>
        <begin position="226"/>
        <end position="342"/>
    </location>
</feature>
<comment type="caution">
    <text evidence="2">The sequence shown here is derived from an EMBL/GenBank/DDBJ whole genome shotgun (WGS) entry which is preliminary data.</text>
</comment>
<dbReference type="Gene3D" id="1.10.8.270">
    <property type="entry name" value="putative rabgap domain of human tbc1 domain family member 14 like domains"/>
    <property type="match status" value="1"/>
</dbReference>
<name>A0ABR2LUU9_9ASPA</name>